<name>A0A9P0BI17_BRAAE</name>
<sequence>MLIATPYRDFDVRDKSPPKIISEIRKNYSSCNFPSIKTKISGDVLLKCSNDRHWSPRRVNIRGGQLHVSPLGHGVVSAPGCAIKLPLRHLSLQAGPLTNSLSLCRGQNIVLTLQAANGSDFDKWVKTIAIELIRQTPLDAIKYLDILSIAQCLKKDKSLEKDWNFNYINTPPPSSTPPTSNQTAHRDPKSRGPSEKMPKCRKLCTCQRETFPF</sequence>
<organism evidence="2 3">
    <name type="scientific">Brassicogethes aeneus</name>
    <name type="common">Rape pollen beetle</name>
    <name type="synonym">Meligethes aeneus</name>
    <dbReference type="NCBI Taxonomy" id="1431903"/>
    <lineage>
        <taxon>Eukaryota</taxon>
        <taxon>Metazoa</taxon>
        <taxon>Ecdysozoa</taxon>
        <taxon>Arthropoda</taxon>
        <taxon>Hexapoda</taxon>
        <taxon>Insecta</taxon>
        <taxon>Pterygota</taxon>
        <taxon>Neoptera</taxon>
        <taxon>Endopterygota</taxon>
        <taxon>Coleoptera</taxon>
        <taxon>Polyphaga</taxon>
        <taxon>Cucujiformia</taxon>
        <taxon>Nitidulidae</taxon>
        <taxon>Meligethinae</taxon>
        <taxon>Brassicogethes</taxon>
    </lineage>
</organism>
<dbReference type="Proteomes" id="UP001154078">
    <property type="component" value="Chromosome 9"/>
</dbReference>
<evidence type="ECO:0000256" key="1">
    <source>
        <dbReference type="SAM" id="MobiDB-lite"/>
    </source>
</evidence>
<reference evidence="2" key="1">
    <citation type="submission" date="2021-12" db="EMBL/GenBank/DDBJ databases">
        <authorList>
            <person name="King R."/>
        </authorList>
    </citation>
    <scope>NUCLEOTIDE SEQUENCE</scope>
</reference>
<feature type="compositionally biased region" description="Basic and acidic residues" evidence="1">
    <location>
        <begin position="184"/>
        <end position="198"/>
    </location>
</feature>
<dbReference type="AlphaFoldDB" id="A0A9P0BI17"/>
<accession>A0A9P0BI17</accession>
<gene>
    <name evidence="2" type="ORF">MELIAE_LOCUS12400</name>
</gene>
<evidence type="ECO:0000313" key="2">
    <source>
        <dbReference type="EMBL" id="CAH0563630.1"/>
    </source>
</evidence>
<feature type="region of interest" description="Disordered" evidence="1">
    <location>
        <begin position="166"/>
        <end position="199"/>
    </location>
</feature>
<protein>
    <recommendedName>
        <fullName evidence="4">PH domain-containing protein</fullName>
    </recommendedName>
</protein>
<proteinExistence type="predicted"/>
<dbReference type="OrthoDB" id="8189406at2759"/>
<evidence type="ECO:0008006" key="4">
    <source>
        <dbReference type="Google" id="ProtNLM"/>
    </source>
</evidence>
<evidence type="ECO:0000313" key="3">
    <source>
        <dbReference type="Proteomes" id="UP001154078"/>
    </source>
</evidence>
<dbReference type="EMBL" id="OV121140">
    <property type="protein sequence ID" value="CAH0563630.1"/>
    <property type="molecule type" value="Genomic_DNA"/>
</dbReference>
<keyword evidence="3" id="KW-1185">Reference proteome</keyword>